<proteinExistence type="predicted"/>
<dbReference type="Proteomes" id="UP000824504">
    <property type="component" value="Chromosome"/>
</dbReference>
<dbReference type="PANTHER" id="PTHR43680">
    <property type="entry name" value="NITRATE REDUCTASE MOLYBDENUM COFACTOR ASSEMBLY CHAPERONE"/>
    <property type="match status" value="1"/>
</dbReference>
<keyword evidence="2" id="KW-1185">Reference proteome</keyword>
<dbReference type="RefSeq" id="WP_219080999.1">
    <property type="nucleotide sequence ID" value="NZ_CP079216.1"/>
</dbReference>
<dbReference type="NCBIfam" id="TIGR00684">
    <property type="entry name" value="narJ"/>
    <property type="match status" value="1"/>
</dbReference>
<evidence type="ECO:0000313" key="2">
    <source>
        <dbReference type="Proteomes" id="UP000824504"/>
    </source>
</evidence>
<protein>
    <submittedName>
        <fullName evidence="1">Nitrate reductase molybdenum cofactor assembly chaperone</fullName>
    </submittedName>
</protein>
<dbReference type="InterPro" id="IPR020945">
    <property type="entry name" value="DMSO/NO3_reduct_chaperone"/>
</dbReference>
<dbReference type="EMBL" id="CP079216">
    <property type="protein sequence ID" value="QXT62293.1"/>
    <property type="molecule type" value="Genomic_DNA"/>
</dbReference>
<gene>
    <name evidence="1" type="primary">narJ</name>
    <name evidence="1" type="ORF">KDB89_11095</name>
</gene>
<dbReference type="InterPro" id="IPR003765">
    <property type="entry name" value="NO3_reductase_chaperone_NarJ"/>
</dbReference>
<name>A0ABX8SJX3_9ACTN</name>
<accession>A0ABX8SJX3</accession>
<sequence length="207" mass="22507">MSRAKLPVPPPRTHRIVYAAAARLLSYPDEELLGQLDLLEAAAGEVGAAQAFAPTLAHLRSMPMMELQGWHVQEFDLSRRHALHLTYWTDGDTRRRGEVLAAIKQTYRDSGLVVDLDGELPDYLPMVLEFAATGAPALGVGLLNTYRASLELLRLGLEQDDLPHAGVVRAICDTLGGPSPASRAEVQELLGGTPTEYVGLEPFSLRS</sequence>
<organism evidence="1 2">
    <name type="scientific">Tessaracoccus palaemonis</name>
    <dbReference type="NCBI Taxonomy" id="2829499"/>
    <lineage>
        <taxon>Bacteria</taxon>
        <taxon>Bacillati</taxon>
        <taxon>Actinomycetota</taxon>
        <taxon>Actinomycetes</taxon>
        <taxon>Propionibacteriales</taxon>
        <taxon>Propionibacteriaceae</taxon>
        <taxon>Tessaracoccus</taxon>
    </lineage>
</organism>
<reference evidence="1 2" key="1">
    <citation type="submission" date="2021-07" db="EMBL/GenBank/DDBJ databases">
        <title>complete genome sequencing of Tessaracoccus sp.J1M15.</title>
        <authorList>
            <person name="Bae J.-W."/>
            <person name="Kim D.-y."/>
        </authorList>
    </citation>
    <scope>NUCLEOTIDE SEQUENCE [LARGE SCALE GENOMIC DNA]</scope>
    <source>
        <strain evidence="1 2">J1M15</strain>
    </source>
</reference>
<dbReference type="PANTHER" id="PTHR43680:SF2">
    <property type="entry name" value="NITRATE REDUCTASE MOLYBDENUM COFACTOR ASSEMBLY CHAPERONE NARJ"/>
    <property type="match status" value="1"/>
</dbReference>
<evidence type="ECO:0000313" key="1">
    <source>
        <dbReference type="EMBL" id="QXT62293.1"/>
    </source>
</evidence>
<dbReference type="Pfam" id="PF02613">
    <property type="entry name" value="Nitrate_red_del"/>
    <property type="match status" value="1"/>
</dbReference>